<evidence type="ECO:0000256" key="3">
    <source>
        <dbReference type="ARBA" id="ARBA00022692"/>
    </source>
</evidence>
<dbReference type="GO" id="GO:0005886">
    <property type="term" value="C:plasma membrane"/>
    <property type="evidence" value="ECO:0007669"/>
    <property type="project" value="UniProtKB-SubCell"/>
</dbReference>
<dbReference type="STRING" id="441103.TRN7648_02461"/>
<evidence type="ECO:0000256" key="5">
    <source>
        <dbReference type="ARBA" id="ARBA00023136"/>
    </source>
</evidence>
<keyword evidence="10" id="KW-1185">Reference proteome</keyword>
<evidence type="ECO:0000256" key="7">
    <source>
        <dbReference type="SAM" id="Phobius"/>
    </source>
</evidence>
<keyword evidence="4 7" id="KW-1133">Transmembrane helix</keyword>
<feature type="transmembrane region" description="Helical" evidence="7">
    <location>
        <begin position="344"/>
        <end position="365"/>
    </location>
</feature>
<evidence type="ECO:0000256" key="1">
    <source>
        <dbReference type="ARBA" id="ARBA00004651"/>
    </source>
</evidence>
<evidence type="ECO:0000256" key="6">
    <source>
        <dbReference type="SAM" id="Coils"/>
    </source>
</evidence>
<protein>
    <submittedName>
        <fullName evidence="9">Tyrosine kinase</fullName>
    </submittedName>
</protein>
<accession>A0A0P1GDM7</accession>
<dbReference type="AlphaFoldDB" id="A0A0P1GDM7"/>
<feature type="transmembrane region" description="Helical" evidence="7">
    <location>
        <begin position="18"/>
        <end position="37"/>
    </location>
</feature>
<evidence type="ECO:0000313" key="9">
    <source>
        <dbReference type="EMBL" id="CUH79418.1"/>
    </source>
</evidence>
<keyword evidence="9" id="KW-0418">Kinase</keyword>
<dbReference type="Pfam" id="PF02706">
    <property type="entry name" value="Wzz"/>
    <property type="match status" value="1"/>
</dbReference>
<feature type="coiled-coil region" evidence="6">
    <location>
        <begin position="270"/>
        <end position="304"/>
    </location>
</feature>
<gene>
    <name evidence="9" type="ORF">TRN7648_02461</name>
</gene>
<keyword evidence="3 7" id="KW-0812">Transmembrane</keyword>
<organism evidence="9 10">
    <name type="scientific">Tropicibacter naphthalenivorans</name>
    <dbReference type="NCBI Taxonomy" id="441103"/>
    <lineage>
        <taxon>Bacteria</taxon>
        <taxon>Pseudomonadati</taxon>
        <taxon>Pseudomonadota</taxon>
        <taxon>Alphaproteobacteria</taxon>
        <taxon>Rhodobacterales</taxon>
        <taxon>Roseobacteraceae</taxon>
        <taxon>Tropicibacter</taxon>
    </lineage>
</organism>
<keyword evidence="2" id="KW-1003">Cell membrane</keyword>
<dbReference type="PANTHER" id="PTHR32309:SF31">
    <property type="entry name" value="CAPSULAR EXOPOLYSACCHARIDE FAMILY"/>
    <property type="match status" value="1"/>
</dbReference>
<evidence type="ECO:0000256" key="4">
    <source>
        <dbReference type="ARBA" id="ARBA00022989"/>
    </source>
</evidence>
<dbReference type="EMBL" id="CYSE01000004">
    <property type="protein sequence ID" value="CUH79418.1"/>
    <property type="molecule type" value="Genomic_DNA"/>
</dbReference>
<evidence type="ECO:0000256" key="2">
    <source>
        <dbReference type="ARBA" id="ARBA00022475"/>
    </source>
</evidence>
<dbReference type="Proteomes" id="UP000054935">
    <property type="component" value="Unassembled WGS sequence"/>
</dbReference>
<sequence length="442" mass="49014">MNQFQSFDEVVSAIKRRIWVILAITFVGCVLSLNYALSQTKVYEATAVVQIEEAAVPDQLAGASAQTDTAGRGVKLIEQRLMSRDNLFSVVEKHNLFAEDPTVTPLERVGYMREAASIQEIRDQAQAFAPGGNAPSGLLISVRLTDAEKAAEVANELMTYVIEQSRDRNTGRARETLELFTAEEARVVAEIDALEERIALYKSENARQLPEGVADLRTQLANLRDADLDIDQQILTLETTASRQREEVLDRQIGLLQEQKLLITERMAQIEALIASAPQVERELSAMERELTRLQEQYTVVTRRKAEAEMGQFLEDRQASDRFEVLETALVPEFPVSRSRKKTAIMGGFASILAGLAAAFIIELMNPAIRNASQMERMLGIQPVVAIPMVQTASDRRRKGLSVLGKLGMAFLALLAALRIAAEYIPWVGELFGKVAPRAIET</sequence>
<dbReference type="InterPro" id="IPR003856">
    <property type="entry name" value="LPS_length_determ_N"/>
</dbReference>
<keyword evidence="5 7" id="KW-0472">Membrane</keyword>
<dbReference type="PANTHER" id="PTHR32309">
    <property type="entry name" value="TYROSINE-PROTEIN KINASE"/>
    <property type="match status" value="1"/>
</dbReference>
<feature type="transmembrane region" description="Helical" evidence="7">
    <location>
        <begin position="403"/>
        <end position="422"/>
    </location>
</feature>
<dbReference type="OrthoDB" id="7642308at2"/>
<dbReference type="InterPro" id="IPR050445">
    <property type="entry name" value="Bact_polysacc_biosynth/exp"/>
</dbReference>
<evidence type="ECO:0000313" key="10">
    <source>
        <dbReference type="Proteomes" id="UP000054935"/>
    </source>
</evidence>
<reference evidence="9 10" key="1">
    <citation type="submission" date="2015-09" db="EMBL/GenBank/DDBJ databases">
        <authorList>
            <consortium name="Swine Surveillance"/>
        </authorList>
    </citation>
    <scope>NUCLEOTIDE SEQUENCE [LARGE SCALE GENOMIC DNA]</scope>
    <source>
        <strain evidence="9 10">CECT 7648</strain>
    </source>
</reference>
<feature type="domain" description="Polysaccharide chain length determinant N-terminal" evidence="8">
    <location>
        <begin position="8"/>
        <end position="91"/>
    </location>
</feature>
<comment type="subcellular location">
    <subcellularLocation>
        <location evidence="1">Cell membrane</location>
        <topology evidence="1">Multi-pass membrane protein</topology>
    </subcellularLocation>
</comment>
<dbReference type="RefSeq" id="WP_058247961.1">
    <property type="nucleotide sequence ID" value="NZ_CYSE01000004.1"/>
</dbReference>
<name>A0A0P1GDM7_9RHOB</name>
<dbReference type="GO" id="GO:0016301">
    <property type="term" value="F:kinase activity"/>
    <property type="evidence" value="ECO:0007669"/>
    <property type="project" value="UniProtKB-KW"/>
</dbReference>
<feature type="coiled-coil region" evidence="6">
    <location>
        <begin position="177"/>
        <end position="204"/>
    </location>
</feature>
<keyword evidence="6" id="KW-0175">Coiled coil</keyword>
<proteinExistence type="predicted"/>
<evidence type="ECO:0000259" key="8">
    <source>
        <dbReference type="Pfam" id="PF02706"/>
    </source>
</evidence>
<keyword evidence="9" id="KW-0808">Transferase</keyword>